<organism evidence="2 3">
    <name type="scientific">Syncephalis pseudoplumigaleata</name>
    <dbReference type="NCBI Taxonomy" id="1712513"/>
    <lineage>
        <taxon>Eukaryota</taxon>
        <taxon>Fungi</taxon>
        <taxon>Fungi incertae sedis</taxon>
        <taxon>Zoopagomycota</taxon>
        <taxon>Zoopagomycotina</taxon>
        <taxon>Zoopagomycetes</taxon>
        <taxon>Zoopagales</taxon>
        <taxon>Piptocephalidaceae</taxon>
        <taxon>Syncephalis</taxon>
    </lineage>
</organism>
<dbReference type="InterPro" id="IPR051506">
    <property type="entry name" value="ATOS_Transcription_Regulators"/>
</dbReference>
<dbReference type="PANTHER" id="PTHR13199:SF11">
    <property type="entry name" value="PROTEIN ATOSSA"/>
    <property type="match status" value="1"/>
</dbReference>
<dbReference type="OrthoDB" id="8625101at2759"/>
<dbReference type="Pfam" id="PF13889">
    <property type="entry name" value="Chromosome_seg"/>
    <property type="match status" value="1"/>
</dbReference>
<dbReference type="EMBL" id="KZ989891">
    <property type="protein sequence ID" value="RKP25080.1"/>
    <property type="molecule type" value="Genomic_DNA"/>
</dbReference>
<sequence length="233" mass="25910">MLRPHPTRPTHRRASITGELFGSFIGSYEESILSGRMSTLPSKPIEFIAQIGVLGRGNCRPSLKCPPHINLPFPATFYNMQDDDAPTPYVGNIDLEHASADALRQKKSTAARHGVAGYRIPAMGQLQIVIKNPNKTAIKLFLVPYDFSDMPVGTKTFIRQKSYAQPATDAEAPHGQHRPVLRYAIQLQVCSPSRGRIYIYKHIRVVFSHRVPDGSEKLHVVCDGPGEPRYSPL</sequence>
<dbReference type="SMART" id="SM01177">
    <property type="entry name" value="DUF4210"/>
    <property type="match status" value="1"/>
</dbReference>
<evidence type="ECO:0000259" key="1">
    <source>
        <dbReference type="SMART" id="SM01177"/>
    </source>
</evidence>
<dbReference type="Proteomes" id="UP000278143">
    <property type="component" value="Unassembled WGS sequence"/>
</dbReference>
<accession>A0A4P9Z123</accession>
<dbReference type="InterPro" id="IPR025261">
    <property type="entry name" value="Atos-like_cons_dom"/>
</dbReference>
<name>A0A4P9Z123_9FUNG</name>
<protein>
    <recommendedName>
        <fullName evidence="1">Atos-like conserved domain-containing protein</fullName>
    </recommendedName>
</protein>
<evidence type="ECO:0000313" key="3">
    <source>
        <dbReference type="Proteomes" id="UP000278143"/>
    </source>
</evidence>
<evidence type="ECO:0000313" key="2">
    <source>
        <dbReference type="EMBL" id="RKP25080.1"/>
    </source>
</evidence>
<proteinExistence type="predicted"/>
<gene>
    <name evidence="2" type="ORF">SYNPS1DRAFT_16172</name>
</gene>
<dbReference type="InterPro" id="IPR033473">
    <property type="entry name" value="Atos-like_C"/>
</dbReference>
<feature type="non-terminal residue" evidence="2">
    <location>
        <position position="233"/>
    </location>
</feature>
<feature type="domain" description="Atos-like conserved" evidence="1">
    <location>
        <begin position="24"/>
        <end position="90"/>
    </location>
</feature>
<dbReference type="PANTHER" id="PTHR13199">
    <property type="entry name" value="GH03947P"/>
    <property type="match status" value="1"/>
</dbReference>
<dbReference type="AlphaFoldDB" id="A0A4P9Z123"/>
<dbReference type="Pfam" id="PF13915">
    <property type="entry name" value="DUF4210"/>
    <property type="match status" value="1"/>
</dbReference>
<keyword evidence="3" id="KW-1185">Reference proteome</keyword>
<reference evidence="3" key="1">
    <citation type="journal article" date="2018" name="Nat. Microbiol.">
        <title>Leveraging single-cell genomics to expand the fungal tree of life.</title>
        <authorList>
            <person name="Ahrendt S.R."/>
            <person name="Quandt C.A."/>
            <person name="Ciobanu D."/>
            <person name="Clum A."/>
            <person name="Salamov A."/>
            <person name="Andreopoulos B."/>
            <person name="Cheng J.F."/>
            <person name="Woyke T."/>
            <person name="Pelin A."/>
            <person name="Henrissat B."/>
            <person name="Reynolds N.K."/>
            <person name="Benny G.L."/>
            <person name="Smith M.E."/>
            <person name="James T.Y."/>
            <person name="Grigoriev I.V."/>
        </authorList>
    </citation>
    <scope>NUCLEOTIDE SEQUENCE [LARGE SCALE GENOMIC DNA]</scope>
    <source>
        <strain evidence="3">Benny S71-1</strain>
    </source>
</reference>